<dbReference type="Gene3D" id="2.50.20.40">
    <property type="match status" value="1"/>
</dbReference>
<keyword evidence="4" id="KW-1185">Reference proteome</keyword>
<dbReference type="InterPro" id="IPR038641">
    <property type="entry name" value="Csa_sf"/>
</dbReference>
<evidence type="ECO:0000256" key="2">
    <source>
        <dbReference type="SAM" id="Phobius"/>
    </source>
</evidence>
<dbReference type="EMBL" id="AP018586">
    <property type="protein sequence ID" value="BBD93098.1"/>
    <property type="molecule type" value="Genomic_DNA"/>
</dbReference>
<dbReference type="GeneID" id="58051781"/>
<protein>
    <submittedName>
        <fullName evidence="3">Tandem lipoprotein</fullName>
    </submittedName>
</protein>
<reference evidence="3 4" key="1">
    <citation type="submission" date="2018-05" db="EMBL/GenBank/DDBJ databases">
        <title>Complete genome sequencing of three human clinical isolates of Staphylococcus caprae reveals virulence factors similar to those of S. epidermidis and S. capitis.</title>
        <authorList>
            <person name="Watanabe S."/>
            <person name="Cui L."/>
        </authorList>
    </citation>
    <scope>NUCLEOTIDE SEQUENCE [LARGE SCALE GENOMIC DNA]</scope>
    <source>
        <strain evidence="3 4">JMUB590</strain>
    </source>
</reference>
<name>A0ABM7FX83_9STAP</name>
<comment type="similarity">
    <text evidence="1">Belongs to the staphylococcal tandem lipoprotein family.</text>
</comment>
<dbReference type="InterPro" id="IPR007595">
    <property type="entry name" value="Csa"/>
</dbReference>
<organism evidence="3 4">
    <name type="scientific">Staphylococcus caprae</name>
    <dbReference type="NCBI Taxonomy" id="29380"/>
    <lineage>
        <taxon>Bacteria</taxon>
        <taxon>Bacillati</taxon>
        <taxon>Bacillota</taxon>
        <taxon>Bacilli</taxon>
        <taxon>Bacillales</taxon>
        <taxon>Staphylococcaceae</taxon>
        <taxon>Staphylococcus</taxon>
    </lineage>
</organism>
<keyword evidence="2" id="KW-1133">Transmembrane helix</keyword>
<keyword evidence="2" id="KW-0472">Membrane</keyword>
<feature type="transmembrane region" description="Helical" evidence="2">
    <location>
        <begin position="7"/>
        <end position="29"/>
    </location>
</feature>
<accession>A0ABM7FX83</accession>
<keyword evidence="2" id="KW-0812">Transmembrane</keyword>
<sequence length="261" mass="30637">MKSRTKLLLTIIVIVVVIIVLLVGSLLMYKHKKERQLVKDLDKTIFNVYPIKNLEDFYNIEGYKDENFDKQDKGTWYLNSAMNIQRKGEDLKSEGMLLKINRNTKTAKGYYYISSYFTDKRGSQDSSEKRYPVKMVNNKFIITKPVHDNKVKNKIKNFKFFVQYGDFKDLKTNQYSKLGYNPNVPSYTLEYNLNNEENNVKKLREIYNIPTNKKPKLLIEGQSSLDHARVGYKSIEFSFIKRTDETISFTDNVNLQPSNTN</sequence>
<evidence type="ECO:0000313" key="4">
    <source>
        <dbReference type="Proteomes" id="UP000274772"/>
    </source>
</evidence>
<dbReference type="NCBIfam" id="TIGR01742">
    <property type="entry name" value="SA_tandem_lipo"/>
    <property type="match status" value="1"/>
</dbReference>
<keyword evidence="3" id="KW-0449">Lipoprotein</keyword>
<gene>
    <name evidence="3" type="ORF">JMUB590_2043</name>
</gene>
<dbReference type="Proteomes" id="UP000274772">
    <property type="component" value="Chromosome"/>
</dbReference>
<dbReference type="RefSeq" id="WP_002441682.1">
    <property type="nucleotide sequence ID" value="NZ_AP018585.1"/>
</dbReference>
<evidence type="ECO:0000313" key="3">
    <source>
        <dbReference type="EMBL" id="BBD93098.1"/>
    </source>
</evidence>
<dbReference type="Pfam" id="PF04507">
    <property type="entry name" value="DUF576"/>
    <property type="match status" value="1"/>
</dbReference>
<evidence type="ECO:0000256" key="1">
    <source>
        <dbReference type="ARBA" id="ARBA00009715"/>
    </source>
</evidence>
<proteinExistence type="inferred from homology"/>